<dbReference type="InterPro" id="IPR002913">
    <property type="entry name" value="START_lipid-bd_dom"/>
</dbReference>
<comment type="subcellular location">
    <subcellularLocation>
        <location evidence="1 9 10">Nucleus</location>
    </subcellularLocation>
</comment>
<sequence length="698" mass="77550">FFKECPHPDERQRADLSLELGMEPMQVKFWFQNKRTQIKTQHEHKENTLLRTENEKLRAENMRYREVLSNASCPTCGGPTPIRETSFHEQQLRNENARLREEIDQISSMSKYVPNAVGNFRSTLIASNLRRTNPNQIEGSKTVMVELVTAAMEELMRIAQLGEPLWVPTMDRNTTLSLNEQEYLRSFSRVFGPKPNGFKSEASRETVVVAMSSAKVIEILMDVEQWSNVFSAVVSRGINLQVISPGVGGSYNEAIHMINAEFQVPSPLVPTRESYFVRYCRQDVEGTWVVADVSLDQLLQPPIPFVSCRRRPSGCLVQQMPNEHSKVTWVEHVEVKERSGESIYKPLITAGLAYGAKRWVAILDAHSQRAAKAAEIPPPHLNCLELGSRKGMLIIAERMVTRFCRGVNASNGNSWSTLSGNANDAVRVLSRKNVDDPTMPFGIHLSVATSLWLPVPPKIVFDFLRDHQNRKQWDILSNGGEFKEVMQIGTGNELGNCISVYQVKGGSGEVTMLQESRMDPTASYVVYAPIEKMVDPSSMPLLPSGFAILPDGPTVGRHSSSQPAHSGGSLLTISLQVLLNSAPNAKLSMVSFSVAGKLISSTVDKIKHALLPKSSQAAVKSPPSCPSQFAEKIQPSFASPQPRPVALPFAKEPFLWRPQQLLPSSFVSQRPSSSPHDHLIRELLATASLWPIVEQSSI</sequence>
<protein>
    <submittedName>
        <fullName evidence="14">Homeobox-leucine zipper protein HDG2</fullName>
    </submittedName>
</protein>
<feature type="domain" description="START" evidence="13">
    <location>
        <begin position="137"/>
        <end position="372"/>
    </location>
</feature>
<keyword evidence="5 9" id="KW-0238">DNA-binding</keyword>
<dbReference type="GO" id="GO:0003677">
    <property type="term" value="F:DNA binding"/>
    <property type="evidence" value="ECO:0007669"/>
    <property type="project" value="UniProtKB-UniRule"/>
</dbReference>
<dbReference type="PANTHER" id="PTHR45654:SF77">
    <property type="entry name" value="HOMEOBOX-LEUCINE ZIPPER PROTEIN MERISTEM L1"/>
    <property type="match status" value="1"/>
</dbReference>
<dbReference type="InterPro" id="IPR042160">
    <property type="entry name" value="HD-Zip_IV"/>
</dbReference>
<evidence type="ECO:0000256" key="2">
    <source>
        <dbReference type="ARBA" id="ARBA00006789"/>
    </source>
</evidence>
<dbReference type="AlphaFoldDB" id="A0A9N7MYL4"/>
<evidence type="ECO:0000313" key="14">
    <source>
        <dbReference type="EMBL" id="CAA0819918.1"/>
    </source>
</evidence>
<dbReference type="Gene3D" id="3.30.530.20">
    <property type="match status" value="1"/>
</dbReference>
<evidence type="ECO:0000259" key="13">
    <source>
        <dbReference type="PROSITE" id="PS50848"/>
    </source>
</evidence>
<evidence type="ECO:0000256" key="3">
    <source>
        <dbReference type="ARBA" id="ARBA00023015"/>
    </source>
</evidence>
<name>A0A9N7MYL4_STRHE</name>
<dbReference type="OrthoDB" id="6159439at2759"/>
<dbReference type="InterPro" id="IPR017970">
    <property type="entry name" value="Homeobox_CS"/>
</dbReference>
<evidence type="ECO:0000256" key="9">
    <source>
        <dbReference type="PROSITE-ProRule" id="PRU00108"/>
    </source>
</evidence>
<dbReference type="InterPro" id="IPR001356">
    <property type="entry name" value="HD"/>
</dbReference>
<proteinExistence type="inferred from homology"/>
<dbReference type="SMART" id="SM00234">
    <property type="entry name" value="START"/>
    <property type="match status" value="1"/>
</dbReference>
<dbReference type="PROSITE" id="PS50848">
    <property type="entry name" value="START"/>
    <property type="match status" value="1"/>
</dbReference>
<dbReference type="InterPro" id="IPR009057">
    <property type="entry name" value="Homeodomain-like_sf"/>
</dbReference>
<dbReference type="Pfam" id="PF25797">
    <property type="entry name" value="PDF2_C"/>
    <property type="match status" value="1"/>
</dbReference>
<keyword evidence="7" id="KW-0804">Transcription</keyword>
<evidence type="ECO:0000313" key="15">
    <source>
        <dbReference type="Proteomes" id="UP001153555"/>
    </source>
</evidence>
<dbReference type="Gene3D" id="1.10.10.60">
    <property type="entry name" value="Homeodomain-like"/>
    <property type="match status" value="1"/>
</dbReference>
<dbReference type="InterPro" id="IPR057993">
    <property type="entry name" value="HD-Zip_IV_C"/>
</dbReference>
<feature type="non-terminal residue" evidence="14">
    <location>
        <position position="1"/>
    </location>
</feature>
<feature type="DNA-binding region" description="Homeobox" evidence="9">
    <location>
        <begin position="3"/>
        <end position="42"/>
    </location>
</feature>
<keyword evidence="4 11" id="KW-0175">Coiled coil</keyword>
<keyword evidence="6 9" id="KW-0371">Homeobox</keyword>
<evidence type="ECO:0000256" key="10">
    <source>
        <dbReference type="RuleBase" id="RU000682"/>
    </source>
</evidence>
<evidence type="ECO:0000256" key="8">
    <source>
        <dbReference type="ARBA" id="ARBA00023242"/>
    </source>
</evidence>
<dbReference type="SUPFAM" id="SSF46689">
    <property type="entry name" value="Homeodomain-like"/>
    <property type="match status" value="1"/>
</dbReference>
<dbReference type="Pfam" id="PF00046">
    <property type="entry name" value="Homeodomain"/>
    <property type="match status" value="1"/>
</dbReference>
<evidence type="ECO:0000256" key="11">
    <source>
        <dbReference type="SAM" id="Coils"/>
    </source>
</evidence>
<dbReference type="SUPFAM" id="SSF55961">
    <property type="entry name" value="Bet v1-like"/>
    <property type="match status" value="2"/>
</dbReference>
<evidence type="ECO:0000256" key="4">
    <source>
        <dbReference type="ARBA" id="ARBA00023054"/>
    </source>
</evidence>
<keyword evidence="3" id="KW-0805">Transcription regulation</keyword>
<evidence type="ECO:0000256" key="1">
    <source>
        <dbReference type="ARBA" id="ARBA00004123"/>
    </source>
</evidence>
<dbReference type="CDD" id="cd00086">
    <property type="entry name" value="homeodomain"/>
    <property type="match status" value="1"/>
</dbReference>
<keyword evidence="8 9" id="KW-0539">Nucleus</keyword>
<dbReference type="Pfam" id="PF01852">
    <property type="entry name" value="START"/>
    <property type="match status" value="1"/>
</dbReference>
<dbReference type="Proteomes" id="UP001153555">
    <property type="component" value="Unassembled WGS sequence"/>
</dbReference>
<dbReference type="PROSITE" id="PS50071">
    <property type="entry name" value="HOMEOBOX_2"/>
    <property type="match status" value="1"/>
</dbReference>
<evidence type="ECO:0000256" key="7">
    <source>
        <dbReference type="ARBA" id="ARBA00023163"/>
    </source>
</evidence>
<dbReference type="CDD" id="cd08875">
    <property type="entry name" value="START_ArGLABRA2_like"/>
    <property type="match status" value="1"/>
</dbReference>
<accession>A0A9N7MYL4</accession>
<evidence type="ECO:0000256" key="6">
    <source>
        <dbReference type="ARBA" id="ARBA00023155"/>
    </source>
</evidence>
<reference evidence="14" key="1">
    <citation type="submission" date="2019-12" db="EMBL/GenBank/DDBJ databases">
        <authorList>
            <person name="Scholes J."/>
        </authorList>
    </citation>
    <scope>NUCLEOTIDE SEQUENCE</scope>
</reference>
<dbReference type="EMBL" id="CACSLK010019758">
    <property type="protein sequence ID" value="CAA0819918.1"/>
    <property type="molecule type" value="Genomic_DNA"/>
</dbReference>
<gene>
    <name evidence="14" type="ORF">SHERM_18170</name>
</gene>
<feature type="domain" description="Homeobox" evidence="12">
    <location>
        <begin position="1"/>
        <end position="41"/>
    </location>
</feature>
<comment type="caution">
    <text evidence="14">The sequence shown here is derived from an EMBL/GenBank/DDBJ whole genome shotgun (WGS) entry which is preliminary data.</text>
</comment>
<dbReference type="SMART" id="SM00389">
    <property type="entry name" value="HOX"/>
    <property type="match status" value="1"/>
</dbReference>
<keyword evidence="15" id="KW-1185">Reference proteome</keyword>
<dbReference type="PROSITE" id="PS00027">
    <property type="entry name" value="HOMEOBOX_1"/>
    <property type="match status" value="1"/>
</dbReference>
<comment type="similarity">
    <text evidence="2">Belongs to the HD-ZIP homeobox family. Class IV subfamily.</text>
</comment>
<evidence type="ECO:0000256" key="5">
    <source>
        <dbReference type="ARBA" id="ARBA00023125"/>
    </source>
</evidence>
<evidence type="ECO:0000259" key="12">
    <source>
        <dbReference type="PROSITE" id="PS50071"/>
    </source>
</evidence>
<dbReference type="GO" id="GO:0005634">
    <property type="term" value="C:nucleus"/>
    <property type="evidence" value="ECO:0007669"/>
    <property type="project" value="UniProtKB-SubCell"/>
</dbReference>
<dbReference type="GO" id="GO:0000981">
    <property type="term" value="F:DNA-binding transcription factor activity, RNA polymerase II-specific"/>
    <property type="evidence" value="ECO:0007669"/>
    <property type="project" value="InterPro"/>
</dbReference>
<dbReference type="InterPro" id="IPR023393">
    <property type="entry name" value="START-like_dom_sf"/>
</dbReference>
<dbReference type="PANTHER" id="PTHR45654">
    <property type="entry name" value="HOMEOBOX-LEUCINE ZIPPER PROTEIN MERISTEM L1"/>
    <property type="match status" value="1"/>
</dbReference>
<feature type="coiled-coil region" evidence="11">
    <location>
        <begin position="47"/>
        <end position="109"/>
    </location>
</feature>
<dbReference type="GO" id="GO:0008289">
    <property type="term" value="F:lipid binding"/>
    <property type="evidence" value="ECO:0007669"/>
    <property type="project" value="InterPro"/>
</dbReference>
<organism evidence="14 15">
    <name type="scientific">Striga hermonthica</name>
    <name type="common">Purple witchweed</name>
    <name type="synonym">Buchnera hermonthica</name>
    <dbReference type="NCBI Taxonomy" id="68872"/>
    <lineage>
        <taxon>Eukaryota</taxon>
        <taxon>Viridiplantae</taxon>
        <taxon>Streptophyta</taxon>
        <taxon>Embryophyta</taxon>
        <taxon>Tracheophyta</taxon>
        <taxon>Spermatophyta</taxon>
        <taxon>Magnoliopsida</taxon>
        <taxon>eudicotyledons</taxon>
        <taxon>Gunneridae</taxon>
        <taxon>Pentapetalae</taxon>
        <taxon>asterids</taxon>
        <taxon>lamiids</taxon>
        <taxon>Lamiales</taxon>
        <taxon>Orobanchaceae</taxon>
        <taxon>Buchnereae</taxon>
        <taxon>Striga</taxon>
    </lineage>
</organism>